<dbReference type="SUPFAM" id="SSF50998">
    <property type="entry name" value="Quinoprotein alcohol dehydrogenase-like"/>
    <property type="match status" value="1"/>
</dbReference>
<dbReference type="InterPro" id="IPR002889">
    <property type="entry name" value="WSC_carb-bd"/>
</dbReference>
<protein>
    <submittedName>
        <fullName evidence="5">WSC domain-containing protein</fullName>
    </submittedName>
</protein>
<keyword evidence="6" id="KW-1185">Reference proteome</keyword>
<dbReference type="PANTHER" id="PTHR45964:SF5">
    <property type="entry name" value="WSCD FAMILY MEMBER CG9164"/>
    <property type="match status" value="1"/>
</dbReference>
<evidence type="ECO:0000256" key="1">
    <source>
        <dbReference type="ARBA" id="ARBA00022737"/>
    </source>
</evidence>
<feature type="region of interest" description="Disordered" evidence="2">
    <location>
        <begin position="1349"/>
        <end position="1369"/>
    </location>
</feature>
<feature type="domain" description="WSC" evidence="4">
    <location>
        <begin position="1064"/>
        <end position="1157"/>
    </location>
</feature>
<dbReference type="PANTHER" id="PTHR45964">
    <property type="entry name" value="WSCD FAMILY MEMBER CG9164"/>
    <property type="match status" value="1"/>
</dbReference>
<dbReference type="InterPro" id="IPR011047">
    <property type="entry name" value="Quinoprotein_ADH-like_sf"/>
</dbReference>
<feature type="region of interest" description="Disordered" evidence="2">
    <location>
        <begin position="1162"/>
        <end position="1246"/>
    </location>
</feature>
<dbReference type="PROSITE" id="PS51212">
    <property type="entry name" value="WSC"/>
    <property type="match status" value="4"/>
</dbReference>
<organism evidence="5 6">
    <name type="scientific">Stachybotrys elegans</name>
    <dbReference type="NCBI Taxonomy" id="80388"/>
    <lineage>
        <taxon>Eukaryota</taxon>
        <taxon>Fungi</taxon>
        <taxon>Dikarya</taxon>
        <taxon>Ascomycota</taxon>
        <taxon>Pezizomycotina</taxon>
        <taxon>Sordariomycetes</taxon>
        <taxon>Hypocreomycetidae</taxon>
        <taxon>Hypocreales</taxon>
        <taxon>Stachybotryaceae</taxon>
        <taxon>Stachybotrys</taxon>
    </lineage>
</organism>
<dbReference type="EMBL" id="JAGPNK010000015">
    <property type="protein sequence ID" value="KAH7308553.1"/>
    <property type="molecule type" value="Genomic_DNA"/>
</dbReference>
<keyword evidence="1" id="KW-0677">Repeat</keyword>
<evidence type="ECO:0000256" key="3">
    <source>
        <dbReference type="SAM" id="SignalP"/>
    </source>
</evidence>
<dbReference type="Pfam" id="PF01822">
    <property type="entry name" value="WSC"/>
    <property type="match status" value="4"/>
</dbReference>
<proteinExistence type="predicted"/>
<evidence type="ECO:0000313" key="5">
    <source>
        <dbReference type="EMBL" id="KAH7308553.1"/>
    </source>
</evidence>
<dbReference type="OrthoDB" id="5985073at2759"/>
<dbReference type="InterPro" id="IPR051589">
    <property type="entry name" value="Sialate-O-sulfotransferase"/>
</dbReference>
<name>A0A8K0WL43_9HYPO</name>
<feature type="compositionally biased region" description="Low complexity" evidence="2">
    <location>
        <begin position="1352"/>
        <end position="1369"/>
    </location>
</feature>
<dbReference type="SMART" id="SM00321">
    <property type="entry name" value="WSC"/>
    <property type="match status" value="4"/>
</dbReference>
<evidence type="ECO:0000313" key="6">
    <source>
        <dbReference type="Proteomes" id="UP000813444"/>
    </source>
</evidence>
<reference evidence="5" key="1">
    <citation type="journal article" date="2021" name="Nat. Commun.">
        <title>Genetic determinants of endophytism in the Arabidopsis root mycobiome.</title>
        <authorList>
            <person name="Mesny F."/>
            <person name="Miyauchi S."/>
            <person name="Thiergart T."/>
            <person name="Pickel B."/>
            <person name="Atanasova L."/>
            <person name="Karlsson M."/>
            <person name="Huettel B."/>
            <person name="Barry K.W."/>
            <person name="Haridas S."/>
            <person name="Chen C."/>
            <person name="Bauer D."/>
            <person name="Andreopoulos W."/>
            <person name="Pangilinan J."/>
            <person name="LaButti K."/>
            <person name="Riley R."/>
            <person name="Lipzen A."/>
            <person name="Clum A."/>
            <person name="Drula E."/>
            <person name="Henrissat B."/>
            <person name="Kohler A."/>
            <person name="Grigoriev I.V."/>
            <person name="Martin F.M."/>
            <person name="Hacquard S."/>
        </authorList>
    </citation>
    <scope>NUCLEOTIDE SEQUENCE</scope>
    <source>
        <strain evidence="5">MPI-CAGE-CH-0235</strain>
    </source>
</reference>
<evidence type="ECO:0000259" key="4">
    <source>
        <dbReference type="PROSITE" id="PS51212"/>
    </source>
</evidence>
<accession>A0A8K0WL43</accession>
<feature type="domain" description="WSC" evidence="4">
    <location>
        <begin position="1249"/>
        <end position="1342"/>
    </location>
</feature>
<comment type="caution">
    <text evidence="5">The sequence shown here is derived from an EMBL/GenBank/DDBJ whole genome shotgun (WGS) entry which is preliminary data.</text>
</comment>
<feature type="signal peptide" evidence="3">
    <location>
        <begin position="1"/>
        <end position="26"/>
    </location>
</feature>
<feature type="domain" description="WSC" evidence="4">
    <location>
        <begin position="1428"/>
        <end position="1526"/>
    </location>
</feature>
<dbReference type="Proteomes" id="UP000813444">
    <property type="component" value="Unassembled WGS sequence"/>
</dbReference>
<feature type="compositionally biased region" description="Low complexity" evidence="2">
    <location>
        <begin position="1162"/>
        <end position="1237"/>
    </location>
</feature>
<keyword evidence="3" id="KW-0732">Signal</keyword>
<feature type="chain" id="PRO_5035430556" evidence="3">
    <location>
        <begin position="27"/>
        <end position="1534"/>
    </location>
</feature>
<sequence>MASNMLFRGLAAVAAVMSMTVGSVQALGTTDVITWGGQNMRNGYFPNNNMDPSIVTSDAFGQVFKVNLPGNYGGQKERIFSQPLIYTPKGGDGTQYVYWATAQNNVYKMNAKTGEIIASRNLHIPFMSQDLNAPGQTTPGYCQDINPTVGIIGTGVIDPDTDTLYLTAKTYQNQEILNVPQGRPAGRVFIHALNVNDLTERPNFPINLEGMSARNNPLRTFNGGIQNQRPALLQPKGSDFIYAGFGSHCVLYNFTGWVVGWHKTTGQIVERFATQGEGISNEKKGAGLWMSGGGIASDDRGSIFFATGNGYAEQVKDLPINRGSIPTSLEEAVVHMTYDAASGALSPVDFFMPANKGYLDGGDLDLGTSPLVMLPSDPFSCGSIRRIGVITGKDRWTYFLNLDDLGGYRNGPDLGNRVLGSFYNENSVYAGAGVWPFDGGYVYINVNGFRTNVFKFNCVNGVPAFSKVANSSPQGNNGFGVGHGATTSLNGQPGTGLFWVVDPNNNNPERYSLRIYEVVPTGDEGRLLRLLKGFPVPAINKFSRPQFGDGMVYVGSNDGSVYGFGAPTDPALNCTALGDFGVVNLGNTGIEQTITCTSKVALSVTNITLESSHFTMTGLPTLPRQMGLQTSFTFKANFKPGRVGAISGTIVIKTQNNGGRFATSSSVRLSGTGESQSALLTVEPADVTFNLAVVGSEVISNSVLFTNEGKTGLTVESIQFSESSPTGPFVDAVTSGSQTKVGHFTFNNLPATLDALEKELVDISFNPAVIGNYTLFVSVKTDGGSRVLTLRASVGASPIALIQLEKPDGTGWQTWNSSSPALSFGKVLQNSARALRFRISNIAPAGSVPLQIPISKPPFGVPGLIISTANQVDLGEGSNIPAGEYQEAVITCTVPKSNWNSDPYTNGTAWVFNTNDLHYGKFEVPFTCTAVTQQAAPLKSNGDGVYRYLGCFRENNPGRQLKELLYGSNNNTAANCLAACAAKGYPYCGTQYHRECWGGPSPPIQQVAENGCNFDCTGDSTQWCGGNGVGENLGKSHLTMWATNTTLLPPSSGGGPVVNPGLNGYRSIGCYTEATTGRALPNMVSTNNIRTVAACINACGKLNYKYIGLEYGGECWCGNAFGVGANSTLISQCGMTCRENNTEYCGGSQRLNVYQLDTSTGTSTTSLSTSTSTTSTSTSTSTTAVTTSTTATLSTTTSSTTTTSATTTSTTSTSASTSTTATSESTSTSTTSTGLPTPTAPSSPPTVGAFRYDGCWSETTQGGRALNGLEYYNDTMTLEACANACKGFSLFAAEYGRECFCGNEIRGDAAVAEDQATCDVTCPGNKWNWCGGRNRFSLYRYDAALENPAGETGTTSATGTTASTSSTSSSAAATTTSTSLSTTVSSTTSSTSTSTSTSTTASTSTSTTTTTTSAQPTVSAPLWPGNANFTYYHCVSEPSSGRLFTRQVLNDAAMTHDRCLEACWQFNYAGIEYGRECWCGDVVNWAGNSGATPGANVTEADCKINCPGDTKTKCGGSKRMSLFQKKPEKFVKKE</sequence>
<evidence type="ECO:0000256" key="2">
    <source>
        <dbReference type="SAM" id="MobiDB-lite"/>
    </source>
</evidence>
<feature type="domain" description="WSC" evidence="4">
    <location>
        <begin position="945"/>
        <end position="1038"/>
    </location>
</feature>
<gene>
    <name evidence="5" type="ORF">B0I35DRAFT_483102</name>
</gene>
<feature type="region of interest" description="Disordered" evidence="2">
    <location>
        <begin position="1382"/>
        <end position="1419"/>
    </location>
</feature>
<feature type="compositionally biased region" description="Low complexity" evidence="2">
    <location>
        <begin position="1382"/>
        <end position="1414"/>
    </location>
</feature>